<dbReference type="Gene3D" id="3.30.559.10">
    <property type="entry name" value="Chloramphenicol acetyltransferase-like domain"/>
    <property type="match status" value="1"/>
</dbReference>
<dbReference type="AlphaFoldDB" id="A0A8T4JAV0"/>
<dbReference type="InterPro" id="IPR036736">
    <property type="entry name" value="ACP-like_sf"/>
</dbReference>
<dbReference type="SUPFAM" id="SSF47336">
    <property type="entry name" value="ACP-like"/>
    <property type="match status" value="1"/>
</dbReference>
<comment type="caution">
    <text evidence="1">The sequence shown here is derived from an EMBL/GenBank/DDBJ whole genome shotgun (WGS) entry which is preliminary data.</text>
</comment>
<organism evidence="1 2">
    <name type="scientific">Streptomyces daliensis</name>
    <dbReference type="NCBI Taxonomy" id="299421"/>
    <lineage>
        <taxon>Bacteria</taxon>
        <taxon>Bacillati</taxon>
        <taxon>Actinomycetota</taxon>
        <taxon>Actinomycetes</taxon>
        <taxon>Kitasatosporales</taxon>
        <taxon>Streptomycetaceae</taxon>
        <taxon>Streptomyces</taxon>
    </lineage>
</organism>
<name>A0A8T4JAV0_9ACTN</name>
<sequence>VIARIRRTLHADIALRELFTSPTVGELAVAVGRARSTHEVPLAPGQYEGPAPVSWAQLRMWFLDQLEPDNSLYNVPAAW</sequence>
<protein>
    <recommendedName>
        <fullName evidence="3">Carrier domain-containing protein</fullName>
    </recommendedName>
</protein>
<gene>
    <name evidence="1" type="ORF">KDA82_38240</name>
</gene>
<keyword evidence="2" id="KW-1185">Reference proteome</keyword>
<accession>A0A8T4JAV0</accession>
<proteinExistence type="predicted"/>
<feature type="non-terminal residue" evidence="1">
    <location>
        <position position="79"/>
    </location>
</feature>
<dbReference type="Proteomes" id="UP000675554">
    <property type="component" value="Unassembled WGS sequence"/>
</dbReference>
<dbReference type="InterPro" id="IPR023213">
    <property type="entry name" value="CAT-like_dom_sf"/>
</dbReference>
<reference evidence="1" key="1">
    <citation type="submission" date="2021-04" db="EMBL/GenBank/DDBJ databases">
        <title>Sequencing of actinobacteria type strains.</title>
        <authorList>
            <person name="Nguyen G.-S."/>
            <person name="Wentzel A."/>
        </authorList>
    </citation>
    <scope>NUCLEOTIDE SEQUENCE</scope>
    <source>
        <strain evidence="1">DSM 42095</strain>
    </source>
</reference>
<evidence type="ECO:0008006" key="3">
    <source>
        <dbReference type="Google" id="ProtNLM"/>
    </source>
</evidence>
<feature type="non-terminal residue" evidence="1">
    <location>
        <position position="1"/>
    </location>
</feature>
<dbReference type="EMBL" id="JAGSMN010001734">
    <property type="protein sequence ID" value="MBR7678694.1"/>
    <property type="molecule type" value="Genomic_DNA"/>
</dbReference>
<evidence type="ECO:0000313" key="2">
    <source>
        <dbReference type="Proteomes" id="UP000675554"/>
    </source>
</evidence>
<dbReference type="Gene3D" id="1.10.1200.10">
    <property type="entry name" value="ACP-like"/>
    <property type="match status" value="1"/>
</dbReference>
<evidence type="ECO:0000313" key="1">
    <source>
        <dbReference type="EMBL" id="MBR7678694.1"/>
    </source>
</evidence>